<evidence type="ECO:0000313" key="3">
    <source>
        <dbReference type="Proteomes" id="UP000030445"/>
    </source>
</evidence>
<dbReference type="Proteomes" id="UP000030445">
    <property type="component" value="Unassembled WGS sequence"/>
</dbReference>
<comment type="caution">
    <text evidence="2">The sequence shown here is derived from an EMBL/GenBank/DDBJ whole genome shotgun (WGS) entry which is preliminary data.</text>
</comment>
<gene>
    <name evidence="2" type="ORF">EU96_1329</name>
</gene>
<reference evidence="3" key="1">
    <citation type="journal article" date="2014" name="Sci. Data">
        <title>Genomes of diverse isolates of the marine cyanobacterium Prochlorococcus.</title>
        <authorList>
            <person name="Biller S."/>
            <person name="Berube P."/>
            <person name="Thompson J."/>
            <person name="Kelly L."/>
            <person name="Roggensack S."/>
            <person name="Awad L."/>
            <person name="Roache-Johnson K."/>
            <person name="Ding H."/>
            <person name="Giovannoni S.J."/>
            <person name="Moore L.R."/>
            <person name="Chisholm S.W."/>
        </authorList>
    </citation>
    <scope>NUCLEOTIDE SEQUENCE [LARGE SCALE GENOMIC DNA]</scope>
    <source>
        <strain evidence="3">MIT 9302</strain>
    </source>
</reference>
<proteinExistence type="predicted"/>
<accession>A0A0A2A7S8</accession>
<feature type="transmembrane region" description="Helical" evidence="1">
    <location>
        <begin position="160"/>
        <end position="179"/>
    </location>
</feature>
<feature type="transmembrane region" description="Helical" evidence="1">
    <location>
        <begin position="75"/>
        <end position="96"/>
    </location>
</feature>
<dbReference type="AlphaFoldDB" id="A0A0A2A7S8"/>
<feature type="transmembrane region" description="Helical" evidence="1">
    <location>
        <begin position="44"/>
        <end position="69"/>
    </location>
</feature>
<evidence type="ECO:0000256" key="1">
    <source>
        <dbReference type="SAM" id="Phobius"/>
    </source>
</evidence>
<name>A0A0A2A7S8_PROMR</name>
<keyword evidence="1" id="KW-0472">Membrane</keyword>
<protein>
    <recommendedName>
        <fullName evidence="4">TVP38/TMEM64 family membrane protein</fullName>
    </recommendedName>
</protein>
<keyword evidence="1" id="KW-0812">Transmembrane</keyword>
<evidence type="ECO:0008006" key="4">
    <source>
        <dbReference type="Google" id="ProtNLM"/>
    </source>
</evidence>
<keyword evidence="1" id="KW-1133">Transmembrane helix</keyword>
<feature type="transmembrane region" description="Helical" evidence="1">
    <location>
        <begin position="12"/>
        <end position="32"/>
    </location>
</feature>
<sequence>MSRKNLNLKPTIFKIFIFYMAIYLFALFLRYSNGFENLIIDIEYKYLVLINIISIFLGLPISILIDFILIKFFGFNYIIFFAPILTTLGVIQIILFRKTNFIFSKNIPLIKKIKNNRMKHIFENITFKPIFILIIRTFPILPFSLGSYFIASSEINKRLIIFYSIVGAYFYYFSLFFIIQSA</sequence>
<dbReference type="EMBL" id="JNAM01000010">
    <property type="protein sequence ID" value="KGF97615.1"/>
    <property type="molecule type" value="Genomic_DNA"/>
</dbReference>
<evidence type="ECO:0000313" key="2">
    <source>
        <dbReference type="EMBL" id="KGF97615.1"/>
    </source>
</evidence>
<dbReference type="STRING" id="74545.EU96_1329"/>
<dbReference type="OrthoDB" id="540459at2"/>
<organism evidence="2 3">
    <name type="scientific">Prochlorococcus marinus str. MIT 9302</name>
    <dbReference type="NCBI Taxonomy" id="74545"/>
    <lineage>
        <taxon>Bacteria</taxon>
        <taxon>Bacillati</taxon>
        <taxon>Cyanobacteriota</taxon>
        <taxon>Cyanophyceae</taxon>
        <taxon>Synechococcales</taxon>
        <taxon>Prochlorococcaceae</taxon>
        <taxon>Prochlorococcus</taxon>
    </lineage>
</organism>